<feature type="transmembrane region" description="Helical" evidence="1">
    <location>
        <begin position="21"/>
        <end position="43"/>
    </location>
</feature>
<feature type="transmembrane region" description="Helical" evidence="1">
    <location>
        <begin position="186"/>
        <end position="211"/>
    </location>
</feature>
<accession>A0A317PVZ7</accession>
<gene>
    <name evidence="3" type="ORF">DFR52_1011165</name>
</gene>
<keyword evidence="1" id="KW-0472">Membrane</keyword>
<feature type="transmembrane region" description="Helical" evidence="1">
    <location>
        <begin position="63"/>
        <end position="85"/>
    </location>
</feature>
<dbReference type="EMBL" id="QGTR01000001">
    <property type="protein sequence ID" value="PWW04466.1"/>
    <property type="molecule type" value="Genomic_DNA"/>
</dbReference>
<feature type="transmembrane region" description="Helical" evidence="1">
    <location>
        <begin position="97"/>
        <end position="119"/>
    </location>
</feature>
<evidence type="ECO:0000313" key="4">
    <source>
        <dbReference type="Proteomes" id="UP000246352"/>
    </source>
</evidence>
<sequence>MMSISHPAPRTWIEPLARMGYAARGVIYLIIGLFAFLSAIGSGEEKDSKDALQTLLSQPFGTILVWLLIAGLGGYVIWRLVQAVLDSDDHGNGAKALAIRAGLLVSALTYGTLAVYALSLMGVLSGGGSGGGKGKVADYLAGFVGSATVSLGLAVIMLGVAGAHVWKAYKRKYADHIDCNSAPMNLVHPVSIAGLTARGMVFLVIAVMFGYRFFNAADSSADPSLKSALQFVQDLPFGGFLLSMLGLGLIAFSAYSFAEARWRRIDPT</sequence>
<organism evidence="3 4">
    <name type="scientific">Hoeflea marina</name>
    <dbReference type="NCBI Taxonomy" id="274592"/>
    <lineage>
        <taxon>Bacteria</taxon>
        <taxon>Pseudomonadati</taxon>
        <taxon>Pseudomonadota</taxon>
        <taxon>Alphaproteobacteria</taxon>
        <taxon>Hyphomicrobiales</taxon>
        <taxon>Rhizobiaceae</taxon>
        <taxon>Hoeflea</taxon>
    </lineage>
</organism>
<keyword evidence="1" id="KW-0812">Transmembrane</keyword>
<reference evidence="3 4" key="1">
    <citation type="submission" date="2018-05" db="EMBL/GenBank/DDBJ databases">
        <title>Genomic Encyclopedia of Type Strains, Phase IV (KMG-IV): sequencing the most valuable type-strain genomes for metagenomic binning, comparative biology and taxonomic classification.</title>
        <authorList>
            <person name="Goeker M."/>
        </authorList>
    </citation>
    <scope>NUCLEOTIDE SEQUENCE [LARGE SCALE GENOMIC DNA]</scope>
    <source>
        <strain evidence="3 4">DSM 16791</strain>
    </source>
</reference>
<dbReference type="Pfam" id="PF06724">
    <property type="entry name" value="DUF1206"/>
    <property type="match status" value="2"/>
</dbReference>
<feature type="domain" description="DUF1206" evidence="2">
    <location>
        <begin position="20"/>
        <end position="85"/>
    </location>
</feature>
<dbReference type="AlphaFoldDB" id="A0A317PVZ7"/>
<evidence type="ECO:0000313" key="3">
    <source>
        <dbReference type="EMBL" id="PWW04466.1"/>
    </source>
</evidence>
<feature type="transmembrane region" description="Helical" evidence="1">
    <location>
        <begin position="139"/>
        <end position="166"/>
    </location>
</feature>
<evidence type="ECO:0000256" key="1">
    <source>
        <dbReference type="SAM" id="Phobius"/>
    </source>
</evidence>
<proteinExistence type="predicted"/>
<dbReference type="Proteomes" id="UP000246352">
    <property type="component" value="Unassembled WGS sequence"/>
</dbReference>
<keyword evidence="1" id="KW-1133">Transmembrane helix</keyword>
<name>A0A317PVZ7_9HYPH</name>
<feature type="transmembrane region" description="Helical" evidence="1">
    <location>
        <begin position="237"/>
        <end position="258"/>
    </location>
</feature>
<protein>
    <submittedName>
        <fullName evidence="3">Uncharacterized protein DUF1206</fullName>
    </submittedName>
</protein>
<feature type="domain" description="DUF1206" evidence="2">
    <location>
        <begin position="193"/>
        <end position="263"/>
    </location>
</feature>
<evidence type="ECO:0000259" key="2">
    <source>
        <dbReference type="Pfam" id="PF06724"/>
    </source>
</evidence>
<keyword evidence="4" id="KW-1185">Reference proteome</keyword>
<dbReference type="RefSeq" id="WP_210205765.1">
    <property type="nucleotide sequence ID" value="NZ_QGTR01000001.1"/>
</dbReference>
<dbReference type="InterPro" id="IPR009597">
    <property type="entry name" value="DUF1206"/>
</dbReference>
<comment type="caution">
    <text evidence="3">The sequence shown here is derived from an EMBL/GenBank/DDBJ whole genome shotgun (WGS) entry which is preliminary data.</text>
</comment>